<dbReference type="Gene3D" id="1.10.101.10">
    <property type="entry name" value="PGBD-like superfamily/PGBD"/>
    <property type="match status" value="1"/>
</dbReference>
<keyword evidence="4" id="KW-1185">Reference proteome</keyword>
<dbReference type="GO" id="GO:0009253">
    <property type="term" value="P:peptidoglycan catabolic process"/>
    <property type="evidence" value="ECO:0007669"/>
    <property type="project" value="InterPro"/>
</dbReference>
<dbReference type="PANTHER" id="PTHR34135">
    <property type="entry name" value="LYSOZYME"/>
    <property type="match status" value="1"/>
</dbReference>
<organism evidence="3 4">
    <name type="scientific">Neobacillus notoginsengisoli</name>
    <dbReference type="NCBI Taxonomy" id="1578198"/>
    <lineage>
        <taxon>Bacteria</taxon>
        <taxon>Bacillati</taxon>
        <taxon>Bacillota</taxon>
        <taxon>Bacilli</taxon>
        <taxon>Bacillales</taxon>
        <taxon>Bacillaceae</taxon>
        <taxon>Neobacillus</taxon>
    </lineage>
</organism>
<dbReference type="RefSeq" id="WP_118922320.1">
    <property type="nucleotide sequence ID" value="NZ_QWEG01000010.1"/>
</dbReference>
<dbReference type="InterPro" id="IPR036365">
    <property type="entry name" value="PGBD-like_sf"/>
</dbReference>
<dbReference type="AlphaFoldDB" id="A0A417YR54"/>
<protein>
    <submittedName>
        <fullName evidence="3">N-acetylmuramoyl-L-alanine amidase</fullName>
    </submittedName>
</protein>
<dbReference type="GO" id="GO:0016998">
    <property type="term" value="P:cell wall macromolecule catabolic process"/>
    <property type="evidence" value="ECO:0007669"/>
    <property type="project" value="InterPro"/>
</dbReference>
<comment type="similarity">
    <text evidence="1">Belongs to the glycosyl hydrolase 25 family.</text>
</comment>
<dbReference type="PROSITE" id="PS51904">
    <property type="entry name" value="GLYCOSYL_HYDROL_F25_2"/>
    <property type="match status" value="1"/>
</dbReference>
<dbReference type="EMBL" id="QWEG01000010">
    <property type="protein sequence ID" value="RHW37332.1"/>
    <property type="molecule type" value="Genomic_DNA"/>
</dbReference>
<dbReference type="GO" id="GO:0016052">
    <property type="term" value="P:carbohydrate catabolic process"/>
    <property type="evidence" value="ECO:0007669"/>
    <property type="project" value="TreeGrafter"/>
</dbReference>
<dbReference type="InterPro" id="IPR002053">
    <property type="entry name" value="Glyco_hydro_25"/>
</dbReference>
<dbReference type="OrthoDB" id="9802228at2"/>
<evidence type="ECO:0000313" key="3">
    <source>
        <dbReference type="EMBL" id="RHW37332.1"/>
    </source>
</evidence>
<dbReference type="PANTHER" id="PTHR34135:SF1">
    <property type="entry name" value="GLYCOSYL HYDROLASE FAMILY 25"/>
    <property type="match status" value="1"/>
</dbReference>
<reference evidence="3 4" key="1">
    <citation type="journal article" date="2017" name="Int. J. Syst. Evol. Microbiol.">
        <title>Bacillus notoginsengisoli sp. nov., a novel bacterium isolated from the rhizosphere of Panax notoginseng.</title>
        <authorList>
            <person name="Zhang M.Y."/>
            <person name="Cheng J."/>
            <person name="Cai Y."/>
            <person name="Zhang T.Y."/>
            <person name="Wu Y.Y."/>
            <person name="Manikprabhu D."/>
            <person name="Li W.J."/>
            <person name="Zhang Y.X."/>
        </authorList>
    </citation>
    <scope>NUCLEOTIDE SEQUENCE [LARGE SCALE GENOMIC DNA]</scope>
    <source>
        <strain evidence="3 4">JCM 30743</strain>
    </source>
</reference>
<dbReference type="InterPro" id="IPR036366">
    <property type="entry name" value="PGBDSf"/>
</dbReference>
<accession>A0A417YR54</accession>
<dbReference type="SUPFAM" id="SSF51445">
    <property type="entry name" value="(Trans)glycosidases"/>
    <property type="match status" value="1"/>
</dbReference>
<dbReference type="InterPro" id="IPR017853">
    <property type="entry name" value="GH"/>
</dbReference>
<name>A0A417YR54_9BACI</name>
<dbReference type="InterPro" id="IPR002477">
    <property type="entry name" value="Peptidoglycan-bd-like"/>
</dbReference>
<dbReference type="GO" id="GO:0003796">
    <property type="term" value="F:lysozyme activity"/>
    <property type="evidence" value="ECO:0007669"/>
    <property type="project" value="InterPro"/>
</dbReference>
<evidence type="ECO:0000313" key="4">
    <source>
        <dbReference type="Proteomes" id="UP000284416"/>
    </source>
</evidence>
<dbReference type="Pfam" id="PF01471">
    <property type="entry name" value="PG_binding_1"/>
    <property type="match status" value="1"/>
</dbReference>
<evidence type="ECO:0000256" key="1">
    <source>
        <dbReference type="ARBA" id="ARBA00010646"/>
    </source>
</evidence>
<gene>
    <name evidence="3" type="ORF">D1B31_16340</name>
</gene>
<sequence length="273" mass="30983">MMSKLIVDISHHQLSSRIDWVKAAAEVALFIIRVQYGSTTIDREYKKHVANAKKHGIPFGHYAYALFKDVEDAKKEAKNFLARADKDAKFLVVDVEEQTCRNAKDIVPATQAFIDVCKAAGWKVGLYTGHHFYKPHRMDQVKADFVWIPRYGPNSGKPETKPAYPCDIWQYTDKGRVSWFNSNLDLNQLIGIKSLEWFIGDQKQAAATKEKYPRRLIRNGSRGEDVKKIQRKVGTAADGIFGPKTEAAVKVWQRKNKLAADGIVGPLTWAKMF</sequence>
<evidence type="ECO:0000259" key="2">
    <source>
        <dbReference type="Pfam" id="PF01471"/>
    </source>
</evidence>
<dbReference type="Pfam" id="PF01183">
    <property type="entry name" value="Glyco_hydro_25"/>
    <property type="match status" value="1"/>
</dbReference>
<dbReference type="Gene3D" id="3.20.20.80">
    <property type="entry name" value="Glycosidases"/>
    <property type="match status" value="1"/>
</dbReference>
<dbReference type="Proteomes" id="UP000284416">
    <property type="component" value="Unassembled WGS sequence"/>
</dbReference>
<comment type="caution">
    <text evidence="3">The sequence shown here is derived from an EMBL/GenBank/DDBJ whole genome shotgun (WGS) entry which is preliminary data.</text>
</comment>
<proteinExistence type="inferred from homology"/>
<dbReference type="SUPFAM" id="SSF47090">
    <property type="entry name" value="PGBD-like"/>
    <property type="match status" value="1"/>
</dbReference>
<feature type="domain" description="Peptidoglycan binding-like" evidence="2">
    <location>
        <begin position="236"/>
        <end position="272"/>
    </location>
</feature>